<proteinExistence type="predicted"/>
<evidence type="ECO:0000313" key="3">
    <source>
        <dbReference type="Proteomes" id="UP001149090"/>
    </source>
</evidence>
<dbReference type="Proteomes" id="UP001149090">
    <property type="component" value="Unassembled WGS sequence"/>
</dbReference>
<feature type="region of interest" description="Disordered" evidence="1">
    <location>
        <begin position="68"/>
        <end position="90"/>
    </location>
</feature>
<keyword evidence="3" id="KW-1185">Reference proteome</keyword>
<evidence type="ECO:0000256" key="1">
    <source>
        <dbReference type="SAM" id="MobiDB-lite"/>
    </source>
</evidence>
<dbReference type="AlphaFoldDB" id="A0A9Q0LCB7"/>
<gene>
    <name evidence="2" type="ORF">M0811_12000</name>
</gene>
<sequence>MKNDQEIYYIHKDTKMNDLDHENYEKLFEKLDQKIKSIKEKRSLSDGFHRKRKQVGKWRLAYQNLTNERGPWGSLDLNANSDSQKQKGIH</sequence>
<organism evidence="2 3">
    <name type="scientific">Anaeramoeba ignava</name>
    <name type="common">Anaerobic marine amoeba</name>
    <dbReference type="NCBI Taxonomy" id="1746090"/>
    <lineage>
        <taxon>Eukaryota</taxon>
        <taxon>Metamonada</taxon>
        <taxon>Anaeramoebidae</taxon>
        <taxon>Anaeramoeba</taxon>
    </lineage>
</organism>
<reference evidence="2" key="1">
    <citation type="submission" date="2022-10" db="EMBL/GenBank/DDBJ databases">
        <title>Novel sulphate-reducing endosymbionts in the free-living metamonad Anaeramoeba.</title>
        <authorList>
            <person name="Jerlstrom-Hultqvist J."/>
            <person name="Cepicka I."/>
            <person name="Gallot-Lavallee L."/>
            <person name="Salas-Leiva D."/>
            <person name="Curtis B.A."/>
            <person name="Zahonova K."/>
            <person name="Pipaliya S."/>
            <person name="Dacks J."/>
            <person name="Roger A.J."/>
        </authorList>
    </citation>
    <scope>NUCLEOTIDE SEQUENCE</scope>
    <source>
        <strain evidence="2">BMAN</strain>
    </source>
</reference>
<comment type="caution">
    <text evidence="2">The sequence shown here is derived from an EMBL/GenBank/DDBJ whole genome shotgun (WGS) entry which is preliminary data.</text>
</comment>
<protein>
    <submittedName>
        <fullName evidence="2">Floral homeotic protein</fullName>
    </submittedName>
</protein>
<name>A0A9Q0LCB7_ANAIG</name>
<dbReference type="EMBL" id="JAPDFW010000110">
    <property type="protein sequence ID" value="KAJ5068963.1"/>
    <property type="molecule type" value="Genomic_DNA"/>
</dbReference>
<evidence type="ECO:0000313" key="2">
    <source>
        <dbReference type="EMBL" id="KAJ5068963.1"/>
    </source>
</evidence>
<accession>A0A9Q0LCB7</accession>